<dbReference type="Proteomes" id="UP000177395">
    <property type="component" value="Unassembled WGS sequence"/>
</dbReference>
<dbReference type="EMBL" id="MFMS01000002">
    <property type="protein sequence ID" value="OGG86034.1"/>
    <property type="molecule type" value="Genomic_DNA"/>
</dbReference>
<name>A0A1F6FJK3_9BACT</name>
<evidence type="ECO:0008006" key="4">
    <source>
        <dbReference type="Google" id="ProtNLM"/>
    </source>
</evidence>
<protein>
    <recommendedName>
        <fullName evidence="4">Rod shape-determining protein MreD</fullName>
    </recommendedName>
</protein>
<evidence type="ECO:0000313" key="3">
    <source>
        <dbReference type="Proteomes" id="UP000177395"/>
    </source>
</evidence>
<accession>A0A1F6FJK3</accession>
<keyword evidence="1" id="KW-1133">Transmembrane helix</keyword>
<keyword evidence="1" id="KW-0812">Transmembrane</keyword>
<evidence type="ECO:0000313" key="2">
    <source>
        <dbReference type="EMBL" id="OGG86034.1"/>
    </source>
</evidence>
<organism evidence="2 3">
    <name type="scientific">Candidatus Kaiserbacteria bacterium RIFOXYB1_FULL_46_14</name>
    <dbReference type="NCBI Taxonomy" id="1798531"/>
    <lineage>
        <taxon>Bacteria</taxon>
        <taxon>Candidatus Kaiseribacteriota</taxon>
    </lineage>
</organism>
<dbReference type="STRING" id="1798531.A2392_01025"/>
<reference evidence="2 3" key="1">
    <citation type="journal article" date="2016" name="Nat. Commun.">
        <title>Thousands of microbial genomes shed light on interconnected biogeochemical processes in an aquifer system.</title>
        <authorList>
            <person name="Anantharaman K."/>
            <person name="Brown C.T."/>
            <person name="Hug L.A."/>
            <person name="Sharon I."/>
            <person name="Castelle C.J."/>
            <person name="Probst A.J."/>
            <person name="Thomas B.C."/>
            <person name="Singh A."/>
            <person name="Wilkins M.J."/>
            <person name="Karaoz U."/>
            <person name="Brodie E.L."/>
            <person name="Williams K.H."/>
            <person name="Hubbard S.S."/>
            <person name="Banfield J.F."/>
        </authorList>
    </citation>
    <scope>NUCLEOTIDE SEQUENCE [LARGE SCALE GENOMIC DNA]</scope>
</reference>
<feature type="transmembrane region" description="Helical" evidence="1">
    <location>
        <begin position="48"/>
        <end position="72"/>
    </location>
</feature>
<gene>
    <name evidence="2" type="ORF">A2392_01025</name>
</gene>
<evidence type="ECO:0000256" key="1">
    <source>
        <dbReference type="SAM" id="Phobius"/>
    </source>
</evidence>
<sequence>MIRFIFLISLVVIVIFTSPFLALPLAVWYSLRYFAPELIFIAALLDAYFGAVSTIPYYTLSAFLVIIVTMFIKRYIMI</sequence>
<comment type="caution">
    <text evidence="2">The sequence shown here is derived from an EMBL/GenBank/DDBJ whole genome shotgun (WGS) entry which is preliminary data.</text>
</comment>
<dbReference type="AlphaFoldDB" id="A0A1F6FJK3"/>
<keyword evidence="1" id="KW-0472">Membrane</keyword>
<proteinExistence type="predicted"/>